<dbReference type="SUPFAM" id="SSF48371">
    <property type="entry name" value="ARM repeat"/>
    <property type="match status" value="1"/>
</dbReference>
<protein>
    <submittedName>
        <fullName evidence="1">Uncharacterized protein</fullName>
    </submittedName>
</protein>
<sequence length="357" mass="40081">MNAKRKGSPAAAPEVSVDAKGRVKRSLVTAAAVEADGRFGASAELQLLMILARQAGLTQGNDDLSEEIDALRHSLDVRQSKAMSAQAIREGLDAELNAYTSEEGMKRHPWLADMELMRFGDGPDFIGDVNPMEVDDERLMYISRQDLRELAGEFLREEPEWCDMLLVDLPHFFVEEDGLHAMVISKRAKTASKALEYLDDFLPHVIDAQTCDALRFPALKRDPASALPRLRVWTESDEPYTVRFAIMTLLRDFSGELFDPAHLAWVASVGECLGPRKRRFPTHHRYRVRSAVKRYFTHQLVHHYDDAVEWFDSAETAEDGDTAVLPADLHNDILSAAAASKLIPDERRTELRGLKVG</sequence>
<dbReference type="Gene3D" id="1.25.10.90">
    <property type="match status" value="1"/>
</dbReference>
<accession>A0A7K3THV5</accession>
<proteinExistence type="predicted"/>
<keyword evidence="2" id="KW-1185">Reference proteome</keyword>
<dbReference type="InterPro" id="IPR016024">
    <property type="entry name" value="ARM-type_fold"/>
</dbReference>
<dbReference type="EMBL" id="WHZY01000005">
    <property type="protein sequence ID" value="NEG78210.1"/>
    <property type="molecule type" value="Genomic_DNA"/>
</dbReference>
<name>A0A7K3THV5_9BIFI</name>
<evidence type="ECO:0000313" key="2">
    <source>
        <dbReference type="Proteomes" id="UP000469763"/>
    </source>
</evidence>
<comment type="caution">
    <text evidence="1">The sequence shown here is derived from an EMBL/GenBank/DDBJ whole genome shotgun (WGS) entry which is preliminary data.</text>
</comment>
<dbReference type="AlphaFoldDB" id="A0A7K3THV5"/>
<reference evidence="1 2" key="1">
    <citation type="submission" date="2019-10" db="EMBL/GenBank/DDBJ databases">
        <title>Bifidobacterium from non-human primates.</title>
        <authorList>
            <person name="Modesto M."/>
        </authorList>
    </citation>
    <scope>NUCLEOTIDE SEQUENCE [LARGE SCALE GENOMIC DNA]</scope>
    <source>
        <strain evidence="1 2">TREC</strain>
    </source>
</reference>
<evidence type="ECO:0000313" key="1">
    <source>
        <dbReference type="EMBL" id="NEG78210.1"/>
    </source>
</evidence>
<dbReference type="RefSeq" id="WP_152350019.1">
    <property type="nucleotide sequence ID" value="NZ_WBSN01000004.1"/>
</dbReference>
<dbReference type="Proteomes" id="UP000469763">
    <property type="component" value="Unassembled WGS sequence"/>
</dbReference>
<organism evidence="1 2">
    <name type="scientific">Bifidobacterium avesanii</name>
    <dbReference type="NCBI Taxonomy" id="1798157"/>
    <lineage>
        <taxon>Bacteria</taxon>
        <taxon>Bacillati</taxon>
        <taxon>Actinomycetota</taxon>
        <taxon>Actinomycetes</taxon>
        <taxon>Bifidobacteriales</taxon>
        <taxon>Bifidobacteriaceae</taxon>
        <taxon>Bifidobacterium</taxon>
    </lineage>
</organism>
<gene>
    <name evidence="1" type="ORF">GFD22_04360</name>
</gene>
<dbReference type="OrthoDB" id="9797095at2"/>